<evidence type="ECO:0000256" key="3">
    <source>
        <dbReference type="ARBA" id="ARBA00007532"/>
    </source>
</evidence>
<feature type="binding site" evidence="12">
    <location>
        <position position="363"/>
    </location>
    <ligand>
        <name>FAD</name>
        <dbReference type="ChEBI" id="CHEBI:57692"/>
    </ligand>
</feature>
<feature type="binding site" evidence="12">
    <location>
        <begin position="234"/>
        <end position="241"/>
    </location>
    <ligand>
        <name>NAD(+)</name>
        <dbReference type="ChEBI" id="CHEBI:57540"/>
    </ligand>
</feature>
<dbReference type="GO" id="GO:0004148">
    <property type="term" value="F:dihydrolipoyl dehydrogenase (NADH) activity"/>
    <property type="evidence" value="ECO:0007669"/>
    <property type="project" value="TreeGrafter"/>
</dbReference>
<dbReference type="PRINTS" id="PR00368">
    <property type="entry name" value="FADPNR"/>
</dbReference>
<dbReference type="Gene3D" id="3.30.390.30">
    <property type="match status" value="1"/>
</dbReference>
<keyword evidence="7 12" id="KW-0274">FAD</keyword>
<evidence type="ECO:0000256" key="5">
    <source>
        <dbReference type="ARBA" id="ARBA00022490"/>
    </source>
</evidence>
<evidence type="ECO:0000256" key="12">
    <source>
        <dbReference type="PIRSR" id="PIRSR000350-3"/>
    </source>
</evidence>
<dbReference type="Pfam" id="PF07992">
    <property type="entry name" value="Pyr_redox_2"/>
    <property type="match status" value="1"/>
</dbReference>
<reference evidence="15" key="1">
    <citation type="submission" date="2021-12" db="EMBL/GenBank/DDBJ databases">
        <title>Prjna785345.</title>
        <authorList>
            <person name="Rujirawat T."/>
            <person name="Krajaejun T."/>
        </authorList>
    </citation>
    <scope>NUCLEOTIDE SEQUENCE</scope>
    <source>
        <strain evidence="15">Pi057C3</strain>
    </source>
</reference>
<evidence type="ECO:0000259" key="14">
    <source>
        <dbReference type="Pfam" id="PF07992"/>
    </source>
</evidence>
<comment type="subcellular location">
    <subcellularLocation>
        <location evidence="2">Cytoplasm</location>
    </subcellularLocation>
</comment>
<feature type="domain" description="FAD/NAD(P)-binding" evidence="14">
    <location>
        <begin position="46"/>
        <end position="378"/>
    </location>
</feature>
<keyword evidence="5" id="KW-0963">Cytoplasm</keyword>
<evidence type="ECO:0000256" key="10">
    <source>
        <dbReference type="ARBA" id="ARBA00023027"/>
    </source>
</evidence>
<dbReference type="Gene3D" id="3.50.50.60">
    <property type="entry name" value="FAD/NAD(P)-binding domain"/>
    <property type="match status" value="2"/>
</dbReference>
<dbReference type="InterPro" id="IPR001100">
    <property type="entry name" value="Pyr_nuc-diS_OxRdtase"/>
</dbReference>
<proteinExistence type="inferred from homology"/>
<keyword evidence="10 12" id="KW-0520">NAD</keyword>
<evidence type="ECO:0000256" key="7">
    <source>
        <dbReference type="ARBA" id="ARBA00022827"/>
    </source>
</evidence>
<dbReference type="GO" id="GO:0050660">
    <property type="term" value="F:flavin adenine dinucleotide binding"/>
    <property type="evidence" value="ECO:0007669"/>
    <property type="project" value="TreeGrafter"/>
</dbReference>
<evidence type="ECO:0000256" key="8">
    <source>
        <dbReference type="ARBA" id="ARBA00022857"/>
    </source>
</evidence>
<dbReference type="InterPro" id="IPR023753">
    <property type="entry name" value="FAD/NAD-binding_dom"/>
</dbReference>
<evidence type="ECO:0000313" key="15">
    <source>
        <dbReference type="EMBL" id="KAJ0394748.1"/>
    </source>
</evidence>
<dbReference type="Proteomes" id="UP001209570">
    <property type="component" value="Unassembled WGS sequence"/>
</dbReference>
<sequence length="528" mass="57377">MASMAWQALRRRSGSPLSLLARQRAPLRPLAASLFSTDVKHHVAEYDLVVIGSGPSATQCAIESAKRGKRVAIVDKKAMVGGVCVHTGTIPSKTFREAVLHLSGYRHHGFYGKSYSMKTVTIDDILYRVKRVVESEVDVIKAQLKAARVDYIAGVARFETDHELSIVRTAEELTIEDETMPNVSRVRAEKVLIACGTRPAHNPLVPIDGKVIFDSDQILTGDIRELPRSLIVVGAGVIGMEYASMLNVVPGHSVTVIDGRPEILSFADAEIVSMLKYEMRSKGARFLLGENIERVEKTKRGVRVHLQSGKVTSADALLYTVGRQASTDGLNLEAVGLSRNPRGLLTVNDSYQTEKSHIYAAGDCIGAPSLASTSMEQGRLAACHMWGPDSSELVTSQLDNGNYPYGIYTIPEISMVGKTEQQLTKESVNYEVGIAKYSELAKGQMSGSTSGGMLKILFDPDTLKLHGVHAIGEGATEIIHIGQVAIAMGCSLTYFRDAVFNYPTLAEAYRVAALNGLGRLSRDREIQD</sequence>
<keyword evidence="6" id="KW-0285">Flavoprotein</keyword>
<keyword evidence="12" id="KW-0547">Nucleotide-binding</keyword>
<keyword evidence="16" id="KW-1185">Reference proteome</keyword>
<dbReference type="GO" id="GO:0006103">
    <property type="term" value="P:2-oxoglutarate metabolic process"/>
    <property type="evidence" value="ECO:0007669"/>
    <property type="project" value="TreeGrafter"/>
</dbReference>
<feature type="binding site" evidence="12">
    <location>
        <position position="322"/>
    </location>
    <ligand>
        <name>NAD(+)</name>
        <dbReference type="ChEBI" id="CHEBI:57540"/>
    </ligand>
</feature>
<dbReference type="InterPro" id="IPR036188">
    <property type="entry name" value="FAD/NAD-bd_sf"/>
</dbReference>
<keyword evidence="8" id="KW-0521">NADP</keyword>
<evidence type="ECO:0000256" key="11">
    <source>
        <dbReference type="ARBA" id="ARBA00031183"/>
    </source>
</evidence>
<comment type="function">
    <text evidence="1">Conversion of NADPH, generated by peripheral catabolic pathways, to NADH, which can enter the respiratory chain for energy generation.</text>
</comment>
<evidence type="ECO:0000313" key="16">
    <source>
        <dbReference type="Proteomes" id="UP001209570"/>
    </source>
</evidence>
<feature type="domain" description="Pyridine nucleotide-disulphide oxidoreductase dimerisation" evidence="13">
    <location>
        <begin position="404"/>
        <end position="512"/>
    </location>
</feature>
<dbReference type="AlphaFoldDB" id="A0AAD5Q7K1"/>
<evidence type="ECO:0000256" key="2">
    <source>
        <dbReference type="ARBA" id="ARBA00004496"/>
    </source>
</evidence>
<evidence type="ECO:0000256" key="4">
    <source>
        <dbReference type="ARBA" id="ARBA00012772"/>
    </source>
</evidence>
<dbReference type="Pfam" id="PF02852">
    <property type="entry name" value="Pyr_redox_dim"/>
    <property type="match status" value="1"/>
</dbReference>
<dbReference type="GO" id="GO:0003957">
    <property type="term" value="F:NAD(P)+ transhydrogenase (Si-specific) activity"/>
    <property type="evidence" value="ECO:0007669"/>
    <property type="project" value="UniProtKB-EC"/>
</dbReference>
<dbReference type="PRINTS" id="PR00411">
    <property type="entry name" value="PNDRDTASEI"/>
</dbReference>
<dbReference type="GO" id="GO:0005829">
    <property type="term" value="C:cytosol"/>
    <property type="evidence" value="ECO:0007669"/>
    <property type="project" value="TreeGrafter"/>
</dbReference>
<dbReference type="InterPro" id="IPR016156">
    <property type="entry name" value="FAD/NAD-linked_Rdtase_dimer_sf"/>
</dbReference>
<protein>
    <recommendedName>
        <fullName evidence="4">NAD(P)(+) transhydrogenase (Si-specific)</fullName>
        <ecNumber evidence="4">1.6.1.1</ecNumber>
    </recommendedName>
    <alternativeName>
        <fullName evidence="11">NAD(P)(+) transhydrogenase [B-specific]</fullName>
    </alternativeName>
</protein>
<feature type="binding site" evidence="12">
    <location>
        <position position="93"/>
    </location>
    <ligand>
        <name>FAD</name>
        <dbReference type="ChEBI" id="CHEBI:57692"/>
    </ligand>
</feature>
<dbReference type="EMBL" id="JAKCXM010000387">
    <property type="protein sequence ID" value="KAJ0394748.1"/>
    <property type="molecule type" value="Genomic_DNA"/>
</dbReference>
<dbReference type="PIRSF" id="PIRSF000350">
    <property type="entry name" value="Mercury_reductase_MerA"/>
    <property type="match status" value="1"/>
</dbReference>
<dbReference type="InterPro" id="IPR004099">
    <property type="entry name" value="Pyr_nucl-diS_OxRdtase_dimer"/>
</dbReference>
<evidence type="ECO:0000256" key="1">
    <source>
        <dbReference type="ARBA" id="ARBA00002842"/>
    </source>
</evidence>
<evidence type="ECO:0000256" key="9">
    <source>
        <dbReference type="ARBA" id="ARBA00023002"/>
    </source>
</evidence>
<gene>
    <name evidence="15" type="ORF">P43SY_004050</name>
</gene>
<comment type="similarity">
    <text evidence="3">Belongs to the class-I pyridine nucleotide-disulfide oxidoreductase family.</text>
</comment>
<organism evidence="15 16">
    <name type="scientific">Pythium insidiosum</name>
    <name type="common">Pythiosis disease agent</name>
    <dbReference type="NCBI Taxonomy" id="114742"/>
    <lineage>
        <taxon>Eukaryota</taxon>
        <taxon>Sar</taxon>
        <taxon>Stramenopiles</taxon>
        <taxon>Oomycota</taxon>
        <taxon>Peronosporomycetes</taxon>
        <taxon>Pythiales</taxon>
        <taxon>Pythiaceae</taxon>
        <taxon>Pythium</taxon>
    </lineage>
</organism>
<dbReference type="NCBIfam" id="NF003585">
    <property type="entry name" value="PRK05249.1"/>
    <property type="match status" value="1"/>
</dbReference>
<name>A0AAD5Q7K1_PYTIN</name>
<dbReference type="InterPro" id="IPR050151">
    <property type="entry name" value="Class-I_Pyr_Nuc-Dis_Oxidored"/>
</dbReference>
<evidence type="ECO:0000259" key="13">
    <source>
        <dbReference type="Pfam" id="PF02852"/>
    </source>
</evidence>
<dbReference type="FunFam" id="3.30.390.30:FF:000001">
    <property type="entry name" value="Dihydrolipoyl dehydrogenase"/>
    <property type="match status" value="1"/>
</dbReference>
<dbReference type="PANTHER" id="PTHR22912:SF93">
    <property type="entry name" value="SOLUBLE PYRIDINE NUCLEOTIDE TRANSHYDROGENASE"/>
    <property type="match status" value="1"/>
</dbReference>
<comment type="caution">
    <text evidence="15">The sequence shown here is derived from an EMBL/GenBank/DDBJ whole genome shotgun (WGS) entry which is preliminary data.</text>
</comment>
<dbReference type="PANTHER" id="PTHR22912">
    <property type="entry name" value="DISULFIDE OXIDOREDUCTASE"/>
    <property type="match status" value="1"/>
</dbReference>
<accession>A0AAD5Q7K1</accession>
<keyword evidence="9" id="KW-0560">Oxidoreductase</keyword>
<dbReference type="SUPFAM" id="SSF51905">
    <property type="entry name" value="FAD/NAD(P)-binding domain"/>
    <property type="match status" value="1"/>
</dbReference>
<dbReference type="SUPFAM" id="SSF55424">
    <property type="entry name" value="FAD/NAD-linked reductases, dimerisation (C-terminal) domain"/>
    <property type="match status" value="1"/>
</dbReference>
<comment type="cofactor">
    <cofactor evidence="12">
        <name>FAD</name>
        <dbReference type="ChEBI" id="CHEBI:57692"/>
    </cofactor>
    <text evidence="12">Binds 1 FAD per subunit.</text>
</comment>
<evidence type="ECO:0000256" key="6">
    <source>
        <dbReference type="ARBA" id="ARBA00022630"/>
    </source>
</evidence>
<dbReference type="EC" id="1.6.1.1" evidence="4"/>